<dbReference type="SUPFAM" id="SSF56784">
    <property type="entry name" value="HAD-like"/>
    <property type="match status" value="1"/>
</dbReference>
<dbReference type="InterPro" id="IPR036412">
    <property type="entry name" value="HAD-like_sf"/>
</dbReference>
<accession>A0AAF0PZN8</accession>
<dbReference type="AlphaFoldDB" id="A0AAF0PZN8"/>
<dbReference type="Proteomes" id="UP001234989">
    <property type="component" value="Chromosome 1"/>
</dbReference>
<dbReference type="EMBL" id="CP133612">
    <property type="protein sequence ID" value="WMV12135.1"/>
    <property type="molecule type" value="Genomic_DNA"/>
</dbReference>
<keyword evidence="2" id="KW-1185">Reference proteome</keyword>
<evidence type="ECO:0000313" key="2">
    <source>
        <dbReference type="Proteomes" id="UP001234989"/>
    </source>
</evidence>
<dbReference type="InterPro" id="IPR023214">
    <property type="entry name" value="HAD_sf"/>
</dbReference>
<organism evidence="1 2">
    <name type="scientific">Solanum verrucosum</name>
    <dbReference type="NCBI Taxonomy" id="315347"/>
    <lineage>
        <taxon>Eukaryota</taxon>
        <taxon>Viridiplantae</taxon>
        <taxon>Streptophyta</taxon>
        <taxon>Embryophyta</taxon>
        <taxon>Tracheophyta</taxon>
        <taxon>Spermatophyta</taxon>
        <taxon>Magnoliopsida</taxon>
        <taxon>eudicotyledons</taxon>
        <taxon>Gunneridae</taxon>
        <taxon>Pentapetalae</taxon>
        <taxon>asterids</taxon>
        <taxon>lamiids</taxon>
        <taxon>Solanales</taxon>
        <taxon>Solanaceae</taxon>
        <taxon>Solanoideae</taxon>
        <taxon>Solaneae</taxon>
        <taxon>Solanum</taxon>
    </lineage>
</organism>
<name>A0AAF0PZN8_SOLVR</name>
<sequence length="153" mass="16567">MVEGFDTEAAKKRFLKIYLLKYAKPNSGIGFPGAFELVSQCKKTGLKDAVAFSADRIKVNANLAAAGFTNNNGTAGHKHFVDIMNLLVMESGAQALKFVIILYDPGQSFPYELAFGVELGPWLDAIVSADAFRTLKPAPDIFLAASRILDVSH</sequence>
<evidence type="ECO:0000313" key="1">
    <source>
        <dbReference type="EMBL" id="WMV12135.1"/>
    </source>
</evidence>
<proteinExistence type="predicted"/>
<gene>
    <name evidence="1" type="ORF">MTR67_005520</name>
</gene>
<protein>
    <submittedName>
        <fullName evidence="1">Uncharacterized protein</fullName>
    </submittedName>
</protein>
<dbReference type="Gene3D" id="3.40.50.1000">
    <property type="entry name" value="HAD superfamily/HAD-like"/>
    <property type="match status" value="1"/>
</dbReference>
<reference evidence="1" key="1">
    <citation type="submission" date="2023-08" db="EMBL/GenBank/DDBJ databases">
        <title>A de novo genome assembly of Solanum verrucosum Schlechtendal, a Mexican diploid species geographically isolated from the other diploid A-genome species in potato relatives.</title>
        <authorList>
            <person name="Hosaka K."/>
        </authorList>
    </citation>
    <scope>NUCLEOTIDE SEQUENCE</scope>
    <source>
        <tissue evidence="1">Young leaves</tissue>
    </source>
</reference>